<dbReference type="AlphaFoldDB" id="A0A2U8W7A5"/>
<evidence type="ECO:0000313" key="1">
    <source>
        <dbReference type="EMBL" id="AWN41977.1"/>
    </source>
</evidence>
<reference evidence="2" key="1">
    <citation type="submission" date="2018-05" db="EMBL/GenBank/DDBJ databases">
        <title>Complete Genome Sequence of Methylobacterium sp. 17SD2-17.</title>
        <authorList>
            <person name="Srinivasan S."/>
        </authorList>
    </citation>
    <scope>NUCLEOTIDE SEQUENCE [LARGE SCALE GENOMIC DNA]</scope>
    <source>
        <strain evidence="2">17SD2-17</strain>
    </source>
</reference>
<evidence type="ECO:0000313" key="2">
    <source>
        <dbReference type="Proteomes" id="UP000245926"/>
    </source>
</evidence>
<sequence>MIYTEHVLDRRTGELTELSTGDWITITELGELKGVTARRVRTILREMDFLYVSGGRAHNRHRLTLT</sequence>
<protein>
    <submittedName>
        <fullName evidence="1">Uncharacterized protein</fullName>
    </submittedName>
</protein>
<dbReference type="Proteomes" id="UP000245926">
    <property type="component" value="Chromosome"/>
</dbReference>
<dbReference type="EMBL" id="CP029550">
    <property type="protein sequence ID" value="AWN41977.1"/>
    <property type="molecule type" value="Genomic_DNA"/>
</dbReference>
<keyword evidence="2" id="KW-1185">Reference proteome</keyword>
<name>A0A2U8W7A5_9HYPH</name>
<organism evidence="1 2">
    <name type="scientific">Methylobacterium durans</name>
    <dbReference type="NCBI Taxonomy" id="2202825"/>
    <lineage>
        <taxon>Bacteria</taxon>
        <taxon>Pseudomonadati</taxon>
        <taxon>Pseudomonadota</taxon>
        <taxon>Alphaproteobacteria</taxon>
        <taxon>Hyphomicrobiales</taxon>
        <taxon>Methylobacteriaceae</taxon>
        <taxon>Methylobacterium</taxon>
    </lineage>
</organism>
<proteinExistence type="predicted"/>
<gene>
    <name evidence="1" type="ORF">DK389_17615</name>
</gene>
<dbReference type="KEGG" id="mets:DK389_17615"/>
<dbReference type="RefSeq" id="WP_109891504.1">
    <property type="nucleotide sequence ID" value="NZ_CP029550.1"/>
</dbReference>
<accession>A0A2U8W7A5</accession>
<dbReference type="OrthoDB" id="7949584at2"/>